<name>A0A381UGF6_9ZZZZ</name>
<evidence type="ECO:0008006" key="2">
    <source>
        <dbReference type="Google" id="ProtNLM"/>
    </source>
</evidence>
<organism evidence="1">
    <name type="scientific">marine metagenome</name>
    <dbReference type="NCBI Taxonomy" id="408172"/>
    <lineage>
        <taxon>unclassified sequences</taxon>
        <taxon>metagenomes</taxon>
        <taxon>ecological metagenomes</taxon>
    </lineage>
</organism>
<accession>A0A381UGF6</accession>
<dbReference type="AlphaFoldDB" id="A0A381UGF6"/>
<sequence length="101" mass="11495">DSMFIVTEEAKKELKRIRESRTMEPGKHLRFAIPPVWTGYGSFGIVIDEEREEDISIFLDDDKVLIIEDSVAEGVDNQKDGDEDSILDFVESPEGTRFTLS</sequence>
<protein>
    <recommendedName>
        <fullName evidence="2">FeS cluster biogenesis domain-containing protein</fullName>
    </recommendedName>
</protein>
<evidence type="ECO:0000313" key="1">
    <source>
        <dbReference type="EMBL" id="SVA26811.1"/>
    </source>
</evidence>
<feature type="non-terminal residue" evidence="1">
    <location>
        <position position="1"/>
    </location>
</feature>
<dbReference type="InterPro" id="IPR035903">
    <property type="entry name" value="HesB-like_dom_sf"/>
</dbReference>
<dbReference type="EMBL" id="UINC01006317">
    <property type="protein sequence ID" value="SVA26811.1"/>
    <property type="molecule type" value="Genomic_DNA"/>
</dbReference>
<proteinExistence type="predicted"/>
<gene>
    <name evidence="1" type="ORF">METZ01_LOCUS79665</name>
</gene>
<reference evidence="1" key="1">
    <citation type="submission" date="2018-05" db="EMBL/GenBank/DDBJ databases">
        <authorList>
            <person name="Lanie J.A."/>
            <person name="Ng W.-L."/>
            <person name="Kazmierczak K.M."/>
            <person name="Andrzejewski T.M."/>
            <person name="Davidsen T.M."/>
            <person name="Wayne K.J."/>
            <person name="Tettelin H."/>
            <person name="Glass J.I."/>
            <person name="Rusch D."/>
            <person name="Podicherti R."/>
            <person name="Tsui H.-C.T."/>
            <person name="Winkler M.E."/>
        </authorList>
    </citation>
    <scope>NUCLEOTIDE SEQUENCE</scope>
</reference>
<dbReference type="SUPFAM" id="SSF89360">
    <property type="entry name" value="HesB-like domain"/>
    <property type="match status" value="1"/>
</dbReference>